<evidence type="ECO:0000313" key="3">
    <source>
        <dbReference type="Proteomes" id="UP001169719"/>
    </source>
</evidence>
<evidence type="ECO:0000256" key="1">
    <source>
        <dbReference type="SAM" id="Phobius"/>
    </source>
</evidence>
<evidence type="ECO:0000313" key="2">
    <source>
        <dbReference type="EMBL" id="MDN2483722.1"/>
    </source>
</evidence>
<dbReference type="Proteomes" id="UP001169719">
    <property type="component" value="Unassembled WGS sequence"/>
</dbReference>
<proteinExistence type="predicted"/>
<accession>A0ABT7Y6U5</accession>
<keyword evidence="1" id="KW-0812">Transmembrane</keyword>
<keyword evidence="1" id="KW-1133">Transmembrane helix</keyword>
<keyword evidence="1" id="KW-0472">Membrane</keyword>
<gene>
    <name evidence="2" type="ORF">QWJ08_20440</name>
</gene>
<comment type="caution">
    <text evidence="2">The sequence shown here is derived from an EMBL/GenBank/DDBJ whole genome shotgun (WGS) entry which is preliminary data.</text>
</comment>
<dbReference type="SUPFAM" id="SSF53300">
    <property type="entry name" value="vWA-like"/>
    <property type="match status" value="1"/>
</dbReference>
<dbReference type="EMBL" id="JAUEOZ010000002">
    <property type="protein sequence ID" value="MDN2483722.1"/>
    <property type="molecule type" value="Genomic_DNA"/>
</dbReference>
<name>A0ABT7Y6U5_9VIBR</name>
<dbReference type="Gene3D" id="3.40.50.410">
    <property type="entry name" value="von Willebrand factor, type A domain"/>
    <property type="match status" value="1"/>
</dbReference>
<feature type="transmembrane region" description="Helical" evidence="1">
    <location>
        <begin position="12"/>
        <end position="29"/>
    </location>
</feature>
<organism evidence="2 3">
    <name type="scientific">Vibrio agarivorans</name>
    <dbReference type="NCBI Taxonomy" id="153622"/>
    <lineage>
        <taxon>Bacteria</taxon>
        <taxon>Pseudomonadati</taxon>
        <taxon>Pseudomonadota</taxon>
        <taxon>Gammaproteobacteria</taxon>
        <taxon>Vibrionales</taxon>
        <taxon>Vibrionaceae</taxon>
        <taxon>Vibrio</taxon>
    </lineage>
</organism>
<keyword evidence="3" id="KW-1185">Reference proteome</keyword>
<protein>
    <submittedName>
        <fullName evidence="2">Pilus assembly protein</fullName>
    </submittedName>
</protein>
<sequence length="462" mass="51091">MSVSKQRGHAAILFVMMVPIFFALFSLGSDGARMMQSKARLGDAMESAALAVTAHASASGSINEDIAQSYINYYFGDVYEIDSVSVSRRNCDIETECPTGVNRYFEYNVAADLKFKTWFPGNQRVIGPGDYYNVAGLGTARKFQSHAIDVVLATDFSGSMRNNWPGGNNARYVDLISVIGDVVDELKSFNDLDNVESLNTVGIAPYDHYTHHIVEDTTLCDNFQLPGTSIDYAPPSNNEAQIYRKDNIDIGRVEPLVINYDNNEVDYQSSIEQIYNLESNQPCYIDRTRVSKFYNIPLTSNFDEFLSAISSFEPDNASGYGFTASYAGFLEGAKILKQGTNKRKLLILLSDGDDSGGHTSVFGRGPKNRTQDGIDYPSYRSMAETLIDTYSMCDSIREYLNEPIDGEQVQAELAVIGFGFNPSSHPALGRCVGSDNVYQAENTEETLTLILSLIAEEIGRLR</sequence>
<reference evidence="2" key="1">
    <citation type="submission" date="2024-05" db="EMBL/GenBank/DDBJ databases">
        <title>Genome Sequences of Four Agar- Degrading Marine Bacteria.</title>
        <authorList>
            <person name="Phillips E.K."/>
            <person name="Shaffer J.C."/>
            <person name="Henson M.W."/>
            <person name="Temperton B."/>
            <person name="Thrash C.J."/>
            <person name="Martin M.O."/>
        </authorList>
    </citation>
    <scope>NUCLEOTIDE SEQUENCE</scope>
    <source>
        <strain evidence="2">EKP203</strain>
    </source>
</reference>
<dbReference type="InterPro" id="IPR036465">
    <property type="entry name" value="vWFA_dom_sf"/>
</dbReference>
<dbReference type="RefSeq" id="WP_289963792.1">
    <property type="nucleotide sequence ID" value="NZ_JAUEOZ010000002.1"/>
</dbReference>